<name>A0A1A9WC18_9MUSC</name>
<dbReference type="VEuPathDB" id="VectorBase:GBRI014003"/>
<keyword evidence="1" id="KW-0812">Transmembrane</keyword>
<organism evidence="2 3">
    <name type="scientific">Glossina brevipalpis</name>
    <dbReference type="NCBI Taxonomy" id="37001"/>
    <lineage>
        <taxon>Eukaryota</taxon>
        <taxon>Metazoa</taxon>
        <taxon>Ecdysozoa</taxon>
        <taxon>Arthropoda</taxon>
        <taxon>Hexapoda</taxon>
        <taxon>Insecta</taxon>
        <taxon>Pterygota</taxon>
        <taxon>Neoptera</taxon>
        <taxon>Endopterygota</taxon>
        <taxon>Diptera</taxon>
        <taxon>Brachycera</taxon>
        <taxon>Muscomorpha</taxon>
        <taxon>Hippoboscoidea</taxon>
        <taxon>Glossinidae</taxon>
        <taxon>Glossina</taxon>
    </lineage>
</organism>
<evidence type="ECO:0000313" key="3">
    <source>
        <dbReference type="Proteomes" id="UP000091820"/>
    </source>
</evidence>
<proteinExistence type="predicted"/>
<reference evidence="3" key="1">
    <citation type="submission" date="2014-03" db="EMBL/GenBank/DDBJ databases">
        <authorList>
            <person name="Aksoy S."/>
            <person name="Warren W."/>
            <person name="Wilson R.K."/>
        </authorList>
    </citation>
    <scope>NUCLEOTIDE SEQUENCE [LARGE SCALE GENOMIC DNA]</scope>
    <source>
        <strain evidence="3">IAEA</strain>
    </source>
</reference>
<reference evidence="2" key="2">
    <citation type="submission" date="2020-05" db="UniProtKB">
        <authorList>
            <consortium name="EnsemblMetazoa"/>
        </authorList>
    </citation>
    <scope>IDENTIFICATION</scope>
    <source>
        <strain evidence="2">IAEA</strain>
    </source>
</reference>
<evidence type="ECO:0000313" key="2">
    <source>
        <dbReference type="EnsemblMetazoa" id="GBRI014003-PA"/>
    </source>
</evidence>
<accession>A0A1A9WC18</accession>
<keyword evidence="1" id="KW-0472">Membrane</keyword>
<keyword evidence="1" id="KW-1133">Transmembrane helix</keyword>
<evidence type="ECO:0000256" key="1">
    <source>
        <dbReference type="SAM" id="Phobius"/>
    </source>
</evidence>
<keyword evidence="3" id="KW-1185">Reference proteome</keyword>
<feature type="transmembrane region" description="Helical" evidence="1">
    <location>
        <begin position="7"/>
        <end position="31"/>
    </location>
</feature>
<dbReference type="AlphaFoldDB" id="A0A1A9WC18"/>
<dbReference type="EnsemblMetazoa" id="GBRI014003-RA">
    <property type="protein sequence ID" value="GBRI014003-PA"/>
    <property type="gene ID" value="GBRI014003"/>
</dbReference>
<dbReference type="Proteomes" id="UP000091820">
    <property type="component" value="Unassembled WGS sequence"/>
</dbReference>
<protein>
    <submittedName>
        <fullName evidence="2">Uncharacterized protein</fullName>
    </submittedName>
</protein>
<sequence>MLLNNENFVFFALLTWTNILSISTATILSWLKFCSSLSFFALDLSFKDENDANIPKPLPRLEDCPSCSNQESTIAKLTYASPISRSLRKRSQPYKRTPSTESLELHSLCDDGIPTLPRSAIAKGSRGKSLGATVTRCKSLLA</sequence>